<dbReference type="GO" id="GO:0005634">
    <property type="term" value="C:nucleus"/>
    <property type="evidence" value="ECO:0007669"/>
    <property type="project" value="UniProtKB-SubCell"/>
</dbReference>
<protein>
    <submittedName>
        <fullName evidence="5">Oaf3p</fullName>
    </submittedName>
</protein>
<name>A0A4R0RFX7_9APHY</name>
<dbReference type="EMBL" id="RWJN01000109">
    <property type="protein sequence ID" value="TCD67131.1"/>
    <property type="molecule type" value="Genomic_DNA"/>
</dbReference>
<feature type="domain" description="Xylanolytic transcriptional activator regulatory" evidence="4">
    <location>
        <begin position="344"/>
        <end position="420"/>
    </location>
</feature>
<gene>
    <name evidence="5" type="primary">OAF3_1</name>
    <name evidence="5" type="ORF">EIP91_000471</name>
</gene>
<dbReference type="SMART" id="SM00906">
    <property type="entry name" value="Fungal_trans"/>
    <property type="match status" value="1"/>
</dbReference>
<dbReference type="GO" id="GO:0006351">
    <property type="term" value="P:DNA-templated transcription"/>
    <property type="evidence" value="ECO:0007669"/>
    <property type="project" value="InterPro"/>
</dbReference>
<dbReference type="PANTHER" id="PTHR31001">
    <property type="entry name" value="UNCHARACTERIZED TRANSCRIPTIONAL REGULATORY PROTEIN"/>
    <property type="match status" value="1"/>
</dbReference>
<evidence type="ECO:0000256" key="1">
    <source>
        <dbReference type="ARBA" id="ARBA00004123"/>
    </source>
</evidence>
<dbReference type="STRING" id="92696.A0A4R0RFX7"/>
<keyword evidence="6" id="KW-1185">Reference proteome</keyword>
<keyword evidence="2" id="KW-0539">Nucleus</keyword>
<evidence type="ECO:0000256" key="2">
    <source>
        <dbReference type="ARBA" id="ARBA00023242"/>
    </source>
</evidence>
<dbReference type="GO" id="GO:0008270">
    <property type="term" value="F:zinc ion binding"/>
    <property type="evidence" value="ECO:0007669"/>
    <property type="project" value="InterPro"/>
</dbReference>
<feature type="region of interest" description="Disordered" evidence="3">
    <location>
        <begin position="68"/>
        <end position="125"/>
    </location>
</feature>
<dbReference type="GO" id="GO:0003677">
    <property type="term" value="F:DNA binding"/>
    <property type="evidence" value="ECO:0007669"/>
    <property type="project" value="InterPro"/>
</dbReference>
<feature type="region of interest" description="Disordered" evidence="3">
    <location>
        <begin position="672"/>
        <end position="789"/>
    </location>
</feature>
<evidence type="ECO:0000313" key="5">
    <source>
        <dbReference type="EMBL" id="TCD67131.1"/>
    </source>
</evidence>
<feature type="compositionally biased region" description="Polar residues" evidence="3">
    <location>
        <begin position="75"/>
        <end position="98"/>
    </location>
</feature>
<evidence type="ECO:0000256" key="3">
    <source>
        <dbReference type="SAM" id="MobiDB-lite"/>
    </source>
</evidence>
<dbReference type="AlphaFoldDB" id="A0A4R0RFX7"/>
<comment type="subcellular location">
    <subcellularLocation>
        <location evidence="1">Nucleus</location>
    </subcellularLocation>
</comment>
<organism evidence="5 6">
    <name type="scientific">Steccherinum ochraceum</name>
    <dbReference type="NCBI Taxonomy" id="92696"/>
    <lineage>
        <taxon>Eukaryota</taxon>
        <taxon>Fungi</taxon>
        <taxon>Dikarya</taxon>
        <taxon>Basidiomycota</taxon>
        <taxon>Agaricomycotina</taxon>
        <taxon>Agaricomycetes</taxon>
        <taxon>Polyporales</taxon>
        <taxon>Steccherinaceae</taxon>
        <taxon>Steccherinum</taxon>
    </lineage>
</organism>
<feature type="compositionally biased region" description="Low complexity" evidence="3">
    <location>
        <begin position="688"/>
        <end position="711"/>
    </location>
</feature>
<accession>A0A4R0RFX7</accession>
<feature type="compositionally biased region" description="Polar residues" evidence="3">
    <location>
        <begin position="1"/>
        <end position="18"/>
    </location>
</feature>
<evidence type="ECO:0000313" key="6">
    <source>
        <dbReference type="Proteomes" id="UP000292702"/>
    </source>
</evidence>
<dbReference type="PANTHER" id="PTHR31001:SF87">
    <property type="entry name" value="COL-21"/>
    <property type="match status" value="1"/>
</dbReference>
<feature type="region of interest" description="Disordered" evidence="3">
    <location>
        <begin position="1"/>
        <end position="31"/>
    </location>
</feature>
<dbReference type="Pfam" id="PF04082">
    <property type="entry name" value="Fungal_trans"/>
    <property type="match status" value="1"/>
</dbReference>
<dbReference type="Proteomes" id="UP000292702">
    <property type="component" value="Unassembled WGS sequence"/>
</dbReference>
<dbReference type="OrthoDB" id="3364175at2759"/>
<feature type="compositionally biased region" description="Low complexity" evidence="3">
    <location>
        <begin position="729"/>
        <end position="746"/>
    </location>
</feature>
<dbReference type="InterPro" id="IPR007219">
    <property type="entry name" value="XnlR_reg_dom"/>
</dbReference>
<dbReference type="CDD" id="cd12148">
    <property type="entry name" value="fungal_TF_MHR"/>
    <property type="match status" value="1"/>
</dbReference>
<proteinExistence type="predicted"/>
<dbReference type="InterPro" id="IPR050613">
    <property type="entry name" value="Sec_Metabolite_Reg"/>
</dbReference>
<evidence type="ECO:0000259" key="4">
    <source>
        <dbReference type="SMART" id="SM00906"/>
    </source>
</evidence>
<reference evidence="5 6" key="1">
    <citation type="submission" date="2018-11" db="EMBL/GenBank/DDBJ databases">
        <title>Genome assembly of Steccherinum ochraceum LE-BIN_3174, the white-rot fungus of the Steccherinaceae family (The Residual Polyporoid clade, Polyporales, Basidiomycota).</title>
        <authorList>
            <person name="Fedorova T.V."/>
            <person name="Glazunova O.A."/>
            <person name="Landesman E.O."/>
            <person name="Moiseenko K.V."/>
            <person name="Psurtseva N.V."/>
            <person name="Savinova O.S."/>
            <person name="Shakhova N.V."/>
            <person name="Tyazhelova T.V."/>
            <person name="Vasina D.V."/>
        </authorList>
    </citation>
    <scope>NUCLEOTIDE SEQUENCE [LARGE SCALE GENOMIC DNA]</scope>
    <source>
        <strain evidence="5 6">LE-BIN_3174</strain>
    </source>
</reference>
<feature type="compositionally biased region" description="Polar residues" evidence="3">
    <location>
        <begin position="712"/>
        <end position="728"/>
    </location>
</feature>
<sequence>MPNEATSSTSTLDISSNPGGKVKQTRRRQRLSCVECTKRRQALAAQAQNNTVEALLARVSDLEEALRQKEKEQRTIPSLSTSTIGYPSRNGNSESGNASSPDEERWSSSDPSRSPTGSLKQSPDGPVALIDHDVQIAAVALAQLSLAPKTEYVGAGSVVCAIHGLGDPEVCTFSYASSMTTRTRMKKPDDHPIVSPVRFLFAQLPPRHQVEELIDIFFLTRNVEFGISEAWFRAATQTMWWYADQECVPGCPSNGSCPSCQEEVNPHWLSLFFALLAVTPFENGSQMRASFFSNALAARRLIEDILHASPAMTSDESLVGSVLSCLASVVLAAYLADHSRVSEAWKVVGSALRWAQALGLHRDTQWRRWEHMGAVEKDLRILTWWLLVSADRKFSFILGRPVMTQCGTFETAAPSAAQYGDGSPNPHTLFLKYMCKLSGIISDSTMRCLQWEYPTYRTISELGERYKKWEEELPARFRWRVSPNSKHIPDDDAPPTPPRLLAYQRVLLCAWSLDTAMAIHRIYLMETPPSSAHPDVLKIRRKKHRSNPARECCIALAIELTRVLVQFHAESAHWPPRERMTPTLLPFFMFDGAVTLAGALSQVPPHPQAAECLRLLRAAMRSLDEIAMMVEPGVDGEGQTAKRANVVLRALVKAGGWDTRDLERVPFDTHSLMGSSMSRIPSDGQGVSLRGSSSSSSSPSPELYSSYPLQSNLGVPQQTYQDSRSSQGSRLSNRPSPPRSSGSPQSNLPTPPVYSAPTAYNMYSQNPGDFGSLPEQFSGPAPGGSAVDAPPSMIMPYDLLQNTSSSAPAGFDMDWARLAGMDSHWYAGGSGVDDGQRPTYGSGR</sequence>
<comment type="caution">
    <text evidence="5">The sequence shown here is derived from an EMBL/GenBank/DDBJ whole genome shotgun (WGS) entry which is preliminary data.</text>
</comment>